<sequence length="1112" mass="129803">INNVFKFTIHFSDNLWELLITITDKYYPIFKIWGFFTPVVSICHPDDMEAILNNMKHINKSMIYDILLPWFNTGLLTSGGAKWQSRRKILTPAFHFNILQHFVEILIEESENMTKSLKNIGDTVIKDLIPFISEHTLNAICETAMGISLRGQDTYQQRYRKAVYQMGDVIIYRLMRQWLRYNWIFSLMPKGKKQAKILKILHGFTERIIVERKLYHESTNDQYLKGFDSNTMTETSDAEMIGIRKKRLALLDLLIAAFRKGLLTDLDIREEVDTFMFEGHDTVAKAICFTLSLLAEHKDIQNRVRDEIRTTMEENGEKFTLNMLQNLSYLDRCIKEALRLYPSVFFISRVTSEDVKLQSYIIPAKTIVHLNIYGLHRDPNFWPNPEMFDPDRFLLEKIRNRHPYSYLPFSAGPRNCIGQRFALLEMKAMIACLIHNFDLEPIDYLKDLRMEADLVLHPAHPLRIRFVPIVKMNATSNDFRVTLTLILTLKKVKVIDLFRRSLFVKKLSTKQFVYTEFWNTNIYEIILISHNVYIKILSSAKEHLSKGYMYNSLIPWLGTGLLTSKGIKWHTRRKILTPTFHFNILKQFVEILIDEGNRMTKSLKDINGSVNNLVSFISHHTLNAICETAMGTSLQEMNEFQQQYRQAVYDMGNIIIYRTMKPWLASNLIFSLTSIGKKQDKNLKILHGFTEKIIAERKQYHERTGGRYLKHFDDMTETDDEKIVGIKKRRLAMLDLLIAAVQNNQMNDVDIREEVDTFVFEGHDTIAMGLTYAILVLAEHKDERARNEISAIMEANGGKLTMSALNNMPYLERCLKESLRLYPSVPFISRVLSKDIKTQTHLVPSGTVLHLNIFDIHRDPNFWPNPDVFDPDRFLPEKIQKRHPYSYLPFSAGPRNCIEHYAATFNLLFAFVESAQSATSHRLARKRRTVLKLRNKFSREAEGLAQLRNEDRSREFSERMNDQNDAKLRREKTKGKTTDMKDEEGDTWIGERYGLVELRSSCTEITDAACFMLERKCLEEHSTKWRVGNTRQEWPHISIIGRPHPDPSLDTVPLNQRHRRYIHDPAVSRARRARRSRDQIQVLQPEFSTHHEPTSLSLRKLYADCKVSANQP</sequence>
<dbReference type="FunFam" id="1.10.630.10:FF:000035">
    <property type="entry name" value="CYtochrome P450 family"/>
    <property type="match status" value="2"/>
</dbReference>
<dbReference type="InterPro" id="IPR001128">
    <property type="entry name" value="Cyt_P450"/>
</dbReference>
<dbReference type="GO" id="GO:0005789">
    <property type="term" value="C:endoplasmic reticulum membrane"/>
    <property type="evidence" value="ECO:0007669"/>
    <property type="project" value="UniProtKB-SubCell"/>
</dbReference>
<dbReference type="SUPFAM" id="SSF48264">
    <property type="entry name" value="Cytochrome P450"/>
    <property type="match status" value="2"/>
</dbReference>
<dbReference type="PROSITE" id="PS00086">
    <property type="entry name" value="CYTOCHROME_P450"/>
    <property type="match status" value="1"/>
</dbReference>
<evidence type="ECO:0000256" key="12">
    <source>
        <dbReference type="ARBA" id="ARBA00023033"/>
    </source>
</evidence>
<dbReference type="GO" id="GO:0020037">
    <property type="term" value="F:heme binding"/>
    <property type="evidence" value="ECO:0007669"/>
    <property type="project" value="InterPro"/>
</dbReference>
<accession>A0A151WZ59</accession>
<feature type="non-terminal residue" evidence="16">
    <location>
        <position position="1"/>
    </location>
</feature>
<feature type="region of interest" description="Disordered" evidence="15">
    <location>
        <begin position="949"/>
        <end position="983"/>
    </location>
</feature>
<reference evidence="16 17" key="1">
    <citation type="submission" date="2015-09" db="EMBL/GenBank/DDBJ databases">
        <title>Trachymyrmex zeteki WGS genome.</title>
        <authorList>
            <person name="Nygaard S."/>
            <person name="Hu H."/>
            <person name="Boomsma J."/>
            <person name="Zhang G."/>
        </authorList>
    </citation>
    <scope>NUCLEOTIDE SEQUENCE [LARGE SCALE GENOMIC DNA]</scope>
    <source>
        <strain evidence="16">Tzet28-1</strain>
        <tissue evidence="16">Whole body</tissue>
    </source>
</reference>
<dbReference type="Gene3D" id="1.10.630.10">
    <property type="entry name" value="Cytochrome P450"/>
    <property type="match status" value="2"/>
</dbReference>
<feature type="compositionally biased region" description="Basic and acidic residues" evidence="15">
    <location>
        <begin position="949"/>
        <end position="980"/>
    </location>
</feature>
<keyword evidence="6 14" id="KW-0349">Heme</keyword>
<dbReference type="InterPro" id="IPR002401">
    <property type="entry name" value="Cyt_P450_E_grp-I"/>
</dbReference>
<keyword evidence="7 14" id="KW-0479">Metal-binding</keyword>
<proteinExistence type="inferred from homology"/>
<name>A0A151WZ59_9HYME</name>
<evidence type="ECO:0000256" key="10">
    <source>
        <dbReference type="ARBA" id="ARBA00023002"/>
    </source>
</evidence>
<dbReference type="InterPro" id="IPR036396">
    <property type="entry name" value="Cyt_P450_sf"/>
</dbReference>
<comment type="cofactor">
    <cofactor evidence="1 14">
        <name>heme</name>
        <dbReference type="ChEBI" id="CHEBI:30413"/>
    </cofactor>
</comment>
<keyword evidence="17" id="KW-1185">Reference proteome</keyword>
<feature type="binding site" description="axial binding residue" evidence="14">
    <location>
        <position position="416"/>
    </location>
    <ligand>
        <name>heme</name>
        <dbReference type="ChEBI" id="CHEBI:30413"/>
    </ligand>
    <ligandPart>
        <name>Fe</name>
        <dbReference type="ChEBI" id="CHEBI:18248"/>
    </ligandPart>
</feature>
<evidence type="ECO:0000313" key="17">
    <source>
        <dbReference type="Proteomes" id="UP000075809"/>
    </source>
</evidence>
<dbReference type="AlphaFoldDB" id="A0A151WZ59"/>
<protein>
    <submittedName>
        <fullName evidence="16">Cytochrome P450 4C1</fullName>
    </submittedName>
</protein>
<evidence type="ECO:0000256" key="14">
    <source>
        <dbReference type="PIRSR" id="PIRSR602401-1"/>
    </source>
</evidence>
<dbReference type="Pfam" id="PF00067">
    <property type="entry name" value="p450"/>
    <property type="match status" value="2"/>
</dbReference>
<dbReference type="EMBL" id="KQ982649">
    <property type="protein sequence ID" value="KYQ53159.1"/>
    <property type="molecule type" value="Genomic_DNA"/>
</dbReference>
<dbReference type="PANTHER" id="PTHR24291">
    <property type="entry name" value="CYTOCHROME P450 FAMILY 4"/>
    <property type="match status" value="1"/>
</dbReference>
<dbReference type="InterPro" id="IPR017972">
    <property type="entry name" value="Cyt_P450_CS"/>
</dbReference>
<comment type="function">
    <text evidence="2">May be involved in the metabolism of insect hormones and in the breakdown of synthetic insecticides.</text>
</comment>
<dbReference type="PRINTS" id="PR00463">
    <property type="entry name" value="EP450I"/>
</dbReference>
<evidence type="ECO:0000256" key="3">
    <source>
        <dbReference type="ARBA" id="ARBA00004174"/>
    </source>
</evidence>
<evidence type="ECO:0000256" key="1">
    <source>
        <dbReference type="ARBA" id="ARBA00001971"/>
    </source>
</evidence>
<keyword evidence="9" id="KW-0492">Microsome</keyword>
<keyword evidence="13" id="KW-0472">Membrane</keyword>
<organism evidence="16 17">
    <name type="scientific">Mycetomoellerius zeteki</name>
    <dbReference type="NCBI Taxonomy" id="64791"/>
    <lineage>
        <taxon>Eukaryota</taxon>
        <taxon>Metazoa</taxon>
        <taxon>Ecdysozoa</taxon>
        <taxon>Arthropoda</taxon>
        <taxon>Hexapoda</taxon>
        <taxon>Insecta</taxon>
        <taxon>Pterygota</taxon>
        <taxon>Neoptera</taxon>
        <taxon>Endopterygota</taxon>
        <taxon>Hymenoptera</taxon>
        <taxon>Apocrita</taxon>
        <taxon>Aculeata</taxon>
        <taxon>Formicoidea</taxon>
        <taxon>Formicidae</taxon>
        <taxon>Myrmicinae</taxon>
        <taxon>Mycetomoellerius</taxon>
    </lineage>
</organism>
<evidence type="ECO:0000256" key="8">
    <source>
        <dbReference type="ARBA" id="ARBA00022824"/>
    </source>
</evidence>
<keyword evidence="10" id="KW-0560">Oxidoreductase</keyword>
<evidence type="ECO:0000256" key="2">
    <source>
        <dbReference type="ARBA" id="ARBA00003690"/>
    </source>
</evidence>
<dbReference type="PRINTS" id="PR00385">
    <property type="entry name" value="P450"/>
</dbReference>
<keyword evidence="12" id="KW-0503">Monooxygenase</keyword>
<comment type="similarity">
    <text evidence="5">Belongs to the cytochrome P450 family.</text>
</comment>
<dbReference type="CDD" id="cd20628">
    <property type="entry name" value="CYP4"/>
    <property type="match status" value="2"/>
</dbReference>
<evidence type="ECO:0000256" key="9">
    <source>
        <dbReference type="ARBA" id="ARBA00022848"/>
    </source>
</evidence>
<evidence type="ECO:0000256" key="5">
    <source>
        <dbReference type="ARBA" id="ARBA00010617"/>
    </source>
</evidence>
<evidence type="ECO:0000256" key="13">
    <source>
        <dbReference type="ARBA" id="ARBA00023136"/>
    </source>
</evidence>
<dbReference type="STRING" id="64791.A0A151WZ59"/>
<dbReference type="GO" id="GO:0016705">
    <property type="term" value="F:oxidoreductase activity, acting on paired donors, with incorporation or reduction of molecular oxygen"/>
    <property type="evidence" value="ECO:0007669"/>
    <property type="project" value="InterPro"/>
</dbReference>
<dbReference type="Proteomes" id="UP000075809">
    <property type="component" value="Unassembled WGS sequence"/>
</dbReference>
<comment type="subcellular location">
    <subcellularLocation>
        <location evidence="4">Endoplasmic reticulum membrane</location>
        <topology evidence="4">Peripheral membrane protein</topology>
    </subcellularLocation>
    <subcellularLocation>
        <location evidence="3">Microsome membrane</location>
        <topology evidence="3">Peripheral membrane protein</topology>
    </subcellularLocation>
</comment>
<dbReference type="GO" id="GO:0004497">
    <property type="term" value="F:monooxygenase activity"/>
    <property type="evidence" value="ECO:0007669"/>
    <property type="project" value="UniProtKB-KW"/>
</dbReference>
<evidence type="ECO:0000256" key="15">
    <source>
        <dbReference type="SAM" id="MobiDB-lite"/>
    </source>
</evidence>
<dbReference type="InterPro" id="IPR050196">
    <property type="entry name" value="Cytochrome_P450_Monoox"/>
</dbReference>
<evidence type="ECO:0000256" key="4">
    <source>
        <dbReference type="ARBA" id="ARBA00004406"/>
    </source>
</evidence>
<keyword evidence="8" id="KW-0256">Endoplasmic reticulum</keyword>
<keyword evidence="11 14" id="KW-0408">Iron</keyword>
<evidence type="ECO:0000256" key="6">
    <source>
        <dbReference type="ARBA" id="ARBA00022617"/>
    </source>
</evidence>
<dbReference type="PANTHER" id="PTHR24291:SF189">
    <property type="entry name" value="CYTOCHROME P450 4C3-RELATED"/>
    <property type="match status" value="1"/>
</dbReference>
<dbReference type="GO" id="GO:0005506">
    <property type="term" value="F:iron ion binding"/>
    <property type="evidence" value="ECO:0007669"/>
    <property type="project" value="InterPro"/>
</dbReference>
<evidence type="ECO:0000256" key="7">
    <source>
        <dbReference type="ARBA" id="ARBA00022723"/>
    </source>
</evidence>
<gene>
    <name evidence="16" type="ORF">ALC60_07889</name>
</gene>
<evidence type="ECO:0000313" key="16">
    <source>
        <dbReference type="EMBL" id="KYQ53159.1"/>
    </source>
</evidence>
<evidence type="ECO:0000256" key="11">
    <source>
        <dbReference type="ARBA" id="ARBA00023004"/>
    </source>
</evidence>